<feature type="non-terminal residue" evidence="1">
    <location>
        <position position="74"/>
    </location>
</feature>
<keyword evidence="2" id="KW-1185">Reference proteome</keyword>
<accession>A0AAV7NEH1</accession>
<protein>
    <submittedName>
        <fullName evidence="1">Uncharacterized protein</fullName>
    </submittedName>
</protein>
<evidence type="ECO:0000313" key="2">
    <source>
        <dbReference type="Proteomes" id="UP001066276"/>
    </source>
</evidence>
<proteinExistence type="predicted"/>
<evidence type="ECO:0000313" key="1">
    <source>
        <dbReference type="EMBL" id="KAJ1111598.1"/>
    </source>
</evidence>
<organism evidence="1 2">
    <name type="scientific">Pleurodeles waltl</name>
    <name type="common">Iberian ribbed newt</name>
    <dbReference type="NCBI Taxonomy" id="8319"/>
    <lineage>
        <taxon>Eukaryota</taxon>
        <taxon>Metazoa</taxon>
        <taxon>Chordata</taxon>
        <taxon>Craniata</taxon>
        <taxon>Vertebrata</taxon>
        <taxon>Euteleostomi</taxon>
        <taxon>Amphibia</taxon>
        <taxon>Batrachia</taxon>
        <taxon>Caudata</taxon>
        <taxon>Salamandroidea</taxon>
        <taxon>Salamandridae</taxon>
        <taxon>Pleurodelinae</taxon>
        <taxon>Pleurodeles</taxon>
    </lineage>
</organism>
<sequence>LSDFLPISLLLFPANIWERQESQLLNLSALGWSSPKLFAYLPHTFADSLCWSYDSEHFTAADQCKSAYAFPLNH</sequence>
<comment type="caution">
    <text evidence="1">The sequence shown here is derived from an EMBL/GenBank/DDBJ whole genome shotgun (WGS) entry which is preliminary data.</text>
</comment>
<dbReference type="EMBL" id="JANPWB010000013">
    <property type="protein sequence ID" value="KAJ1111598.1"/>
    <property type="molecule type" value="Genomic_DNA"/>
</dbReference>
<reference evidence="1" key="1">
    <citation type="journal article" date="2022" name="bioRxiv">
        <title>Sequencing and chromosome-scale assembly of the giantPleurodeles waltlgenome.</title>
        <authorList>
            <person name="Brown T."/>
            <person name="Elewa A."/>
            <person name="Iarovenko S."/>
            <person name="Subramanian E."/>
            <person name="Araus A.J."/>
            <person name="Petzold A."/>
            <person name="Susuki M."/>
            <person name="Suzuki K.-i.T."/>
            <person name="Hayashi T."/>
            <person name="Toyoda A."/>
            <person name="Oliveira C."/>
            <person name="Osipova E."/>
            <person name="Leigh N.D."/>
            <person name="Simon A."/>
            <person name="Yun M.H."/>
        </authorList>
    </citation>
    <scope>NUCLEOTIDE SEQUENCE</scope>
    <source>
        <strain evidence="1">20211129_DDA</strain>
        <tissue evidence="1">Liver</tissue>
    </source>
</reference>
<dbReference type="AlphaFoldDB" id="A0AAV7NEH1"/>
<gene>
    <name evidence="1" type="ORF">NDU88_008915</name>
</gene>
<feature type="non-terminal residue" evidence="1">
    <location>
        <position position="1"/>
    </location>
</feature>
<dbReference type="Proteomes" id="UP001066276">
    <property type="component" value="Chromosome 9"/>
</dbReference>
<name>A0AAV7NEH1_PLEWA</name>